<accession>A0A2G3DZN3</accession>
<dbReference type="InterPro" id="IPR029787">
    <property type="entry name" value="Nucleotide_cyclase"/>
</dbReference>
<dbReference type="RefSeq" id="WP_099391069.1">
    <property type="nucleotide sequence ID" value="NZ_PDYF01000003.1"/>
</dbReference>
<keyword evidence="1" id="KW-0472">Membrane</keyword>
<dbReference type="InterPro" id="IPR000160">
    <property type="entry name" value="GGDEF_dom"/>
</dbReference>
<dbReference type="SUPFAM" id="SSF55073">
    <property type="entry name" value="Nucleotide cyclase"/>
    <property type="match status" value="1"/>
</dbReference>
<feature type="domain" description="GGDEF" evidence="2">
    <location>
        <begin position="238"/>
        <end position="364"/>
    </location>
</feature>
<organism evidence="3 4">
    <name type="scientific">Pseudobutyrivibrio ruminis</name>
    <dbReference type="NCBI Taxonomy" id="46206"/>
    <lineage>
        <taxon>Bacteria</taxon>
        <taxon>Bacillati</taxon>
        <taxon>Bacillota</taxon>
        <taxon>Clostridia</taxon>
        <taxon>Lachnospirales</taxon>
        <taxon>Lachnospiraceae</taxon>
        <taxon>Pseudobutyrivibrio</taxon>
    </lineage>
</organism>
<reference evidence="3 4" key="1">
    <citation type="submission" date="2017-10" db="EMBL/GenBank/DDBJ databases">
        <title>Resolving the taxonomy of Roseburia spp., Eubacterium rectale and Agathobacter spp. through phylogenomic analysis.</title>
        <authorList>
            <person name="Sheridan P.O."/>
            <person name="Walker A.W."/>
            <person name="Duncan S.H."/>
            <person name="Scott K.P."/>
            <person name="Toole P.W.O."/>
            <person name="Luis P."/>
            <person name="Flint H.J."/>
        </authorList>
    </citation>
    <scope>NUCLEOTIDE SEQUENCE [LARGE SCALE GENOMIC DNA]</scope>
    <source>
        <strain evidence="3 4">JK626</strain>
    </source>
</reference>
<dbReference type="InterPro" id="IPR043128">
    <property type="entry name" value="Rev_trsase/Diguanyl_cyclase"/>
</dbReference>
<comment type="caution">
    <text evidence="3">The sequence shown here is derived from an EMBL/GenBank/DDBJ whole genome shotgun (WGS) entry which is preliminary data.</text>
</comment>
<feature type="transmembrane region" description="Helical" evidence="1">
    <location>
        <begin position="104"/>
        <end position="128"/>
    </location>
</feature>
<dbReference type="SMART" id="SM00267">
    <property type="entry name" value="GGDEF"/>
    <property type="match status" value="1"/>
</dbReference>
<keyword evidence="1" id="KW-0812">Transmembrane</keyword>
<dbReference type="Gene3D" id="3.30.70.270">
    <property type="match status" value="1"/>
</dbReference>
<keyword evidence="1" id="KW-1133">Transmembrane helix</keyword>
<gene>
    <name evidence="3" type="ORF">CSX01_00655</name>
</gene>
<protein>
    <recommendedName>
        <fullName evidence="2">GGDEF domain-containing protein</fullName>
    </recommendedName>
</protein>
<evidence type="ECO:0000259" key="2">
    <source>
        <dbReference type="PROSITE" id="PS50887"/>
    </source>
</evidence>
<dbReference type="PROSITE" id="PS50887">
    <property type="entry name" value="GGDEF"/>
    <property type="match status" value="1"/>
</dbReference>
<dbReference type="PANTHER" id="PTHR45138:SF9">
    <property type="entry name" value="DIGUANYLATE CYCLASE DGCM-RELATED"/>
    <property type="match status" value="1"/>
</dbReference>
<dbReference type="PANTHER" id="PTHR45138">
    <property type="entry name" value="REGULATORY COMPONENTS OF SENSORY TRANSDUCTION SYSTEM"/>
    <property type="match status" value="1"/>
</dbReference>
<feature type="transmembrane region" description="Helical" evidence="1">
    <location>
        <begin position="12"/>
        <end position="31"/>
    </location>
</feature>
<dbReference type="NCBIfam" id="TIGR00254">
    <property type="entry name" value="GGDEF"/>
    <property type="match status" value="1"/>
</dbReference>
<dbReference type="InterPro" id="IPR050469">
    <property type="entry name" value="Diguanylate_Cyclase"/>
</dbReference>
<dbReference type="AlphaFoldDB" id="A0A2G3DZN3"/>
<evidence type="ECO:0000256" key="1">
    <source>
        <dbReference type="SAM" id="Phobius"/>
    </source>
</evidence>
<proteinExistence type="predicted"/>
<feature type="transmembrane region" description="Helical" evidence="1">
    <location>
        <begin position="189"/>
        <end position="211"/>
    </location>
</feature>
<evidence type="ECO:0000313" key="3">
    <source>
        <dbReference type="EMBL" id="PHU36497.1"/>
    </source>
</evidence>
<name>A0A2G3DZN3_9FIRM</name>
<feature type="transmembrane region" description="Helical" evidence="1">
    <location>
        <begin position="140"/>
        <end position="157"/>
    </location>
</feature>
<dbReference type="Pfam" id="PF00990">
    <property type="entry name" value="GGDEF"/>
    <property type="match status" value="1"/>
</dbReference>
<dbReference type="CDD" id="cd01949">
    <property type="entry name" value="GGDEF"/>
    <property type="match status" value="1"/>
</dbReference>
<evidence type="ECO:0000313" key="4">
    <source>
        <dbReference type="Proteomes" id="UP000225889"/>
    </source>
</evidence>
<reference evidence="3 4" key="2">
    <citation type="submission" date="2017-10" db="EMBL/GenBank/DDBJ databases">
        <authorList>
            <person name="Banno H."/>
            <person name="Chua N.-H."/>
        </authorList>
    </citation>
    <scope>NUCLEOTIDE SEQUENCE [LARGE SCALE GENOMIC DNA]</scope>
    <source>
        <strain evidence="3 4">JK626</strain>
    </source>
</reference>
<dbReference type="Proteomes" id="UP000225889">
    <property type="component" value="Unassembled WGS sequence"/>
</dbReference>
<dbReference type="GO" id="GO:0052621">
    <property type="term" value="F:diguanylate cyclase activity"/>
    <property type="evidence" value="ECO:0007669"/>
    <property type="project" value="TreeGrafter"/>
</dbReference>
<dbReference type="EMBL" id="PDYF01000003">
    <property type="protein sequence ID" value="PHU36497.1"/>
    <property type="molecule type" value="Genomic_DNA"/>
</dbReference>
<feature type="transmembrane region" description="Helical" evidence="1">
    <location>
        <begin position="164"/>
        <end position="183"/>
    </location>
</feature>
<sequence length="382" mass="43220">MENVLGIDGGTYIGFLTCLGMLLFIIAMRSFDPKLRTQFIKLVVAVMISLAAAAVDMYLDTLAEPLAIRYLVKNVKYITQGLSEYFVLLIIIRDHTNLNKKLLLIPFVIASVVVCLAPFSSRICSFTADNQFIRGPIGNIIFIQAASYIVVTLLACIHKWFDGYQNDATVILFMLFAVCVGVILEEEKIFPNCTMESSIVGVVFLYIYIYAERYNVDSVSRCYKRRCFYSDANRYSKLDMMIISMDLNDLKLINDNYGHKAGDIALLTFAEVVRSVKTNKFILYRTGGDEFMILGIKATEDEAKELVELVKEKLTETPYTCSFGIYPYKPGDDFDAAVVRADKAMYEDKSAYKASKSKRSHSRSDEFESRLETFTNNISFLG</sequence>
<feature type="transmembrane region" description="Helical" evidence="1">
    <location>
        <begin position="38"/>
        <end position="55"/>
    </location>
</feature>